<keyword evidence="2" id="KW-0813">Transport</keyword>
<dbReference type="PANTHER" id="PTHR30290">
    <property type="entry name" value="PERIPLASMIC BINDING COMPONENT OF ABC TRANSPORTER"/>
    <property type="match status" value="1"/>
</dbReference>
<evidence type="ECO:0000256" key="5">
    <source>
        <dbReference type="ARBA" id="ARBA00022927"/>
    </source>
</evidence>
<dbReference type="PANTHER" id="PTHR30290:SF9">
    <property type="entry name" value="OLIGOPEPTIDE-BINDING PROTEIN APPA"/>
    <property type="match status" value="1"/>
</dbReference>
<dbReference type="Gene3D" id="3.10.105.10">
    <property type="entry name" value="Dipeptide-binding Protein, Domain 3"/>
    <property type="match status" value="1"/>
</dbReference>
<dbReference type="Proteomes" id="UP001577047">
    <property type="component" value="Unassembled WGS sequence"/>
</dbReference>
<dbReference type="PROSITE" id="PS01040">
    <property type="entry name" value="SBP_BACTERIAL_5"/>
    <property type="match status" value="1"/>
</dbReference>
<keyword evidence="9" id="KW-1185">Reference proteome</keyword>
<reference evidence="8 9" key="1">
    <citation type="submission" date="2024-09" db="EMBL/GenBank/DDBJ databases">
        <authorList>
            <person name="Fullem K."/>
        </authorList>
    </citation>
    <scope>NUCLEOTIDE SEQUENCE [LARGE SCALE GENOMIC DNA]</scope>
    <source>
        <strain evidence="9">K1(2024)</strain>
    </source>
</reference>
<evidence type="ECO:0000256" key="1">
    <source>
        <dbReference type="ARBA" id="ARBA00005695"/>
    </source>
</evidence>
<keyword evidence="3 6" id="KW-0732">Signal</keyword>
<proteinExistence type="inferred from homology"/>
<name>A0ABV4Z9K2_9PSED</name>
<dbReference type="InterPro" id="IPR030678">
    <property type="entry name" value="Peptide/Ni-bd"/>
</dbReference>
<dbReference type="SUPFAM" id="SSF53850">
    <property type="entry name" value="Periplasmic binding protein-like II"/>
    <property type="match status" value="1"/>
</dbReference>
<feature type="signal peptide" evidence="6">
    <location>
        <begin position="1"/>
        <end position="22"/>
    </location>
</feature>
<comment type="similarity">
    <text evidence="1">Belongs to the bacterial solute-binding protein 5 family.</text>
</comment>
<keyword evidence="5" id="KW-0653">Protein transport</keyword>
<dbReference type="InterPro" id="IPR039424">
    <property type="entry name" value="SBP_5"/>
</dbReference>
<dbReference type="InterPro" id="IPR023765">
    <property type="entry name" value="SBP_5_CS"/>
</dbReference>
<dbReference type="CDD" id="cd08498">
    <property type="entry name" value="PBP2_NikA_DppA_OppA_like_2"/>
    <property type="match status" value="1"/>
</dbReference>
<feature type="chain" id="PRO_5047262666" evidence="6">
    <location>
        <begin position="23"/>
        <end position="521"/>
    </location>
</feature>
<comment type="caution">
    <text evidence="8">The sequence shown here is derived from an EMBL/GenBank/DDBJ whole genome shotgun (WGS) entry which is preliminary data.</text>
</comment>
<protein>
    <submittedName>
        <fullName evidence="8">ABC transporter substrate-binding protein</fullName>
    </submittedName>
</protein>
<evidence type="ECO:0000256" key="2">
    <source>
        <dbReference type="ARBA" id="ARBA00022448"/>
    </source>
</evidence>
<dbReference type="Pfam" id="PF00496">
    <property type="entry name" value="SBP_bac_5"/>
    <property type="match status" value="1"/>
</dbReference>
<sequence length="521" mass="56998">MQPRVRSLLASALILAAGSVSAQDLRIGYADPVSSLDPQLNNYAGDRSVALHAFESLVNRHDDKTLPGLAKSWKVVDPTTWEFTLRDDVKWQDGTPLTADDFVFSFERARNVPGSVASYAGATRTVAAVQAKGEHTVIIKTRIPNANLLPDVDSIYIVSRHAGANASSADYNSGKATIGTGPYRFVSYVPGDRTIFERNASYWGAKPTWDKVDFRFIANAANRTAALLAGDVDVIDKVSPTDVERLRKTPGFNVFAYQGLRALIIQPSFREGPNEFIRDNSGKSLAQNPLRDVRVRQALSLAINRQAIDQRIMQGTVTEANQWMPANTFGYNPEVKNIPYDPQQAKALLAQAGFPEGFQLTVHVPGDRYPQAPEAMQAVAQFWSRVGVKVQLEVLPWAVYAGKANKNELAVSVIAWGNGTGEAAYALTNILTTVDSAKGQGASNWGRYSNPLVDKALLDSTAEFDDTRRRQILEGAVKVVSDDVGIIPLFHYQNIWAARKGLKVEPLVSDRTAAIMVTEQP</sequence>
<gene>
    <name evidence="8" type="ORF">ACE1YR_12935</name>
</gene>
<dbReference type="EMBL" id="JBHFXX010000009">
    <property type="protein sequence ID" value="MFB3801321.1"/>
    <property type="molecule type" value="Genomic_DNA"/>
</dbReference>
<evidence type="ECO:0000259" key="7">
    <source>
        <dbReference type="Pfam" id="PF00496"/>
    </source>
</evidence>
<evidence type="ECO:0000313" key="8">
    <source>
        <dbReference type="EMBL" id="MFB3801321.1"/>
    </source>
</evidence>
<dbReference type="Gene3D" id="3.90.76.10">
    <property type="entry name" value="Dipeptide-binding Protein, Domain 1"/>
    <property type="match status" value="1"/>
</dbReference>
<dbReference type="RefSeq" id="WP_039576434.1">
    <property type="nucleotide sequence ID" value="NZ_JAUQOQ010000009.1"/>
</dbReference>
<keyword evidence="4" id="KW-0571">Peptide transport</keyword>
<dbReference type="InterPro" id="IPR000914">
    <property type="entry name" value="SBP_5_dom"/>
</dbReference>
<evidence type="ECO:0000256" key="4">
    <source>
        <dbReference type="ARBA" id="ARBA00022856"/>
    </source>
</evidence>
<feature type="domain" description="Solute-binding protein family 5" evidence="7">
    <location>
        <begin position="67"/>
        <end position="435"/>
    </location>
</feature>
<evidence type="ECO:0000313" key="9">
    <source>
        <dbReference type="Proteomes" id="UP001577047"/>
    </source>
</evidence>
<accession>A0ABV4Z9K2</accession>
<organism evidence="8 9">
    <name type="scientific">Pseudomonas boreofloridensis</name>
    <dbReference type="NCBI Taxonomy" id="3064348"/>
    <lineage>
        <taxon>Bacteria</taxon>
        <taxon>Pseudomonadati</taxon>
        <taxon>Pseudomonadota</taxon>
        <taxon>Gammaproteobacteria</taxon>
        <taxon>Pseudomonadales</taxon>
        <taxon>Pseudomonadaceae</taxon>
        <taxon>Pseudomonas</taxon>
    </lineage>
</organism>
<dbReference type="Gene3D" id="3.40.190.10">
    <property type="entry name" value="Periplasmic binding protein-like II"/>
    <property type="match status" value="1"/>
</dbReference>
<evidence type="ECO:0000256" key="3">
    <source>
        <dbReference type="ARBA" id="ARBA00022729"/>
    </source>
</evidence>
<evidence type="ECO:0000256" key="6">
    <source>
        <dbReference type="SAM" id="SignalP"/>
    </source>
</evidence>
<dbReference type="PIRSF" id="PIRSF002741">
    <property type="entry name" value="MppA"/>
    <property type="match status" value="1"/>
</dbReference>